<dbReference type="GO" id="GO:0005525">
    <property type="term" value="F:GTP binding"/>
    <property type="evidence" value="ECO:0007669"/>
    <property type="project" value="UniProtKB-KW"/>
</dbReference>
<dbReference type="GO" id="GO:0003924">
    <property type="term" value="F:GTPase activity"/>
    <property type="evidence" value="ECO:0007669"/>
    <property type="project" value="InterPro"/>
</dbReference>
<dbReference type="SUPFAM" id="SSF52540">
    <property type="entry name" value="P-loop containing nucleoside triphosphate hydrolases"/>
    <property type="match status" value="1"/>
</dbReference>
<dbReference type="Pfam" id="PF00025">
    <property type="entry name" value="Arf"/>
    <property type="match status" value="1"/>
</dbReference>
<dbReference type="RefSeq" id="XP_067714020.1">
    <property type="nucleotide sequence ID" value="XM_067857919.1"/>
</dbReference>
<feature type="binding site" evidence="4">
    <location>
        <position position="51"/>
    </location>
    <ligand>
        <name>Mg(2+)</name>
        <dbReference type="ChEBI" id="CHEBI:18420"/>
    </ligand>
</feature>
<dbReference type="EMBL" id="BPLF01000001">
    <property type="protein sequence ID" value="GIX61949.1"/>
    <property type="molecule type" value="Genomic_DNA"/>
</dbReference>
<dbReference type="InterPro" id="IPR006689">
    <property type="entry name" value="Small_GTPase_ARF/SAR"/>
</dbReference>
<name>A0AAV4LTE8_BABCB</name>
<organism evidence="5 6">
    <name type="scientific">Babesia caballi</name>
    <dbReference type="NCBI Taxonomy" id="5871"/>
    <lineage>
        <taxon>Eukaryota</taxon>
        <taxon>Sar</taxon>
        <taxon>Alveolata</taxon>
        <taxon>Apicomplexa</taxon>
        <taxon>Aconoidasida</taxon>
        <taxon>Piroplasmida</taxon>
        <taxon>Babesiidae</taxon>
        <taxon>Babesia</taxon>
    </lineage>
</organism>
<feature type="binding site" evidence="4">
    <location>
        <position position="30"/>
    </location>
    <ligand>
        <name>Mg(2+)</name>
        <dbReference type="ChEBI" id="CHEBI:18420"/>
    </ligand>
</feature>
<evidence type="ECO:0000313" key="5">
    <source>
        <dbReference type="EMBL" id="GIX61949.1"/>
    </source>
</evidence>
<dbReference type="Gene3D" id="3.40.50.300">
    <property type="entry name" value="P-loop containing nucleotide triphosphate hydrolases"/>
    <property type="match status" value="1"/>
</dbReference>
<dbReference type="Proteomes" id="UP001497744">
    <property type="component" value="Unassembled WGS sequence"/>
</dbReference>
<dbReference type="InterPro" id="IPR027417">
    <property type="entry name" value="P-loop_NTPase"/>
</dbReference>
<accession>A0AAV4LTE8</accession>
<feature type="binding site" evidence="3">
    <location>
        <position position="73"/>
    </location>
    <ligand>
        <name>GTP</name>
        <dbReference type="ChEBI" id="CHEBI:37565"/>
    </ligand>
</feature>
<dbReference type="GO" id="GO:0046872">
    <property type="term" value="F:metal ion binding"/>
    <property type="evidence" value="ECO:0007669"/>
    <property type="project" value="UniProtKB-KW"/>
</dbReference>
<sequence>MVSLLEKILSFNKPKNINVFLCGLRGSGKTTLLYKSLIKDLGAVVNELEPTTLYHYEELRVGRKQFGIWDFSGDVTVK</sequence>
<evidence type="ECO:0000313" key="6">
    <source>
        <dbReference type="Proteomes" id="UP001497744"/>
    </source>
</evidence>
<reference evidence="5 6" key="1">
    <citation type="submission" date="2021-06" db="EMBL/GenBank/DDBJ databases">
        <title>Genome sequence of Babesia caballi.</title>
        <authorList>
            <person name="Yamagishi J."/>
            <person name="Kidaka T."/>
            <person name="Ochi A."/>
        </authorList>
    </citation>
    <scope>NUCLEOTIDE SEQUENCE [LARGE SCALE GENOMIC DNA]</scope>
    <source>
        <strain evidence="5">USDA-D6B2</strain>
    </source>
</reference>
<dbReference type="AlphaFoldDB" id="A0AAV4LTE8"/>
<dbReference type="GeneID" id="94193432"/>
<keyword evidence="6" id="KW-1185">Reference proteome</keyword>
<comment type="caution">
    <text evidence="5">The sequence shown here is derived from an EMBL/GenBank/DDBJ whole genome shotgun (WGS) entry which is preliminary data.</text>
</comment>
<gene>
    <name evidence="5" type="ORF">BcabD6B2_13840</name>
</gene>
<keyword evidence="2 3" id="KW-0342">GTP-binding</keyword>
<evidence type="ECO:0000256" key="2">
    <source>
        <dbReference type="ARBA" id="ARBA00023134"/>
    </source>
</evidence>
<keyword evidence="4" id="KW-0479">Metal-binding</keyword>
<feature type="binding site" evidence="3">
    <location>
        <begin position="23"/>
        <end position="30"/>
    </location>
    <ligand>
        <name>GTP</name>
        <dbReference type="ChEBI" id="CHEBI:37565"/>
    </ligand>
</feature>
<keyword evidence="4" id="KW-0460">Magnesium</keyword>
<proteinExistence type="predicted"/>
<evidence type="ECO:0000256" key="3">
    <source>
        <dbReference type="PIRSR" id="PIRSR606689-1"/>
    </source>
</evidence>
<evidence type="ECO:0000256" key="1">
    <source>
        <dbReference type="ARBA" id="ARBA00022741"/>
    </source>
</evidence>
<keyword evidence="1 3" id="KW-0547">Nucleotide-binding</keyword>
<evidence type="ECO:0000256" key="4">
    <source>
        <dbReference type="PIRSR" id="PIRSR606689-2"/>
    </source>
</evidence>
<protein>
    <submittedName>
        <fullName evidence="5">ADP-ribosylation factor, putative</fullName>
    </submittedName>
</protein>